<dbReference type="GO" id="GO:0019748">
    <property type="term" value="P:secondary metabolic process"/>
    <property type="evidence" value="ECO:0007669"/>
    <property type="project" value="TreeGrafter"/>
</dbReference>
<dbReference type="InterPro" id="IPR032466">
    <property type="entry name" value="Metal_Hydrolase"/>
</dbReference>
<dbReference type="PANTHER" id="PTHR21240:SF30">
    <property type="entry name" value="AMIDOHYDROLASE-RELATED DOMAIN-CONTAINING PROTEIN-RELATED"/>
    <property type="match status" value="1"/>
</dbReference>
<comment type="function">
    <text evidence="1">Catalyzes the reversible cyclization of carbamoyl aspartate to dihydroorotate.</text>
</comment>
<feature type="domain" description="Amidohydrolase-related" evidence="6">
    <location>
        <begin position="6"/>
        <end position="309"/>
    </location>
</feature>
<evidence type="ECO:0000259" key="6">
    <source>
        <dbReference type="Pfam" id="PF04909"/>
    </source>
</evidence>
<keyword evidence="8" id="KW-1185">Reference proteome</keyword>
<evidence type="ECO:0000256" key="1">
    <source>
        <dbReference type="ARBA" id="ARBA00002368"/>
    </source>
</evidence>
<dbReference type="RefSeq" id="WP_212819165.1">
    <property type="nucleotide sequence ID" value="NZ_AP023359.1"/>
</dbReference>
<evidence type="ECO:0000313" key="8">
    <source>
        <dbReference type="Proteomes" id="UP000680866"/>
    </source>
</evidence>
<reference evidence="7" key="1">
    <citation type="submission" date="2020-08" db="EMBL/GenBank/DDBJ databases">
        <title>Whole genome shotgun sequence of Polymorphospora rubra NBRC 101157.</title>
        <authorList>
            <person name="Komaki H."/>
            <person name="Tamura T."/>
        </authorList>
    </citation>
    <scope>NUCLEOTIDE SEQUENCE</scope>
    <source>
        <strain evidence="7">NBRC 101157</strain>
    </source>
</reference>
<dbReference type="KEGG" id="pry:Prubr_67290"/>
<dbReference type="InterPro" id="IPR006680">
    <property type="entry name" value="Amidohydro-rel"/>
</dbReference>
<dbReference type="Pfam" id="PF04909">
    <property type="entry name" value="Amidohydro_2"/>
    <property type="match status" value="1"/>
</dbReference>
<dbReference type="GO" id="GO:0016831">
    <property type="term" value="F:carboxy-lyase activity"/>
    <property type="evidence" value="ECO:0007669"/>
    <property type="project" value="InterPro"/>
</dbReference>
<keyword evidence="2" id="KW-0479">Metal-binding</keyword>
<evidence type="ECO:0000256" key="5">
    <source>
        <dbReference type="SAM" id="MobiDB-lite"/>
    </source>
</evidence>
<accession>A0A810NCV6</accession>
<name>A0A810NCV6_9ACTN</name>
<dbReference type="InterPro" id="IPR002195">
    <property type="entry name" value="Dihydroorotase_CS"/>
</dbReference>
<keyword evidence="4" id="KW-0456">Lyase</keyword>
<organism evidence="7 8">
    <name type="scientific">Polymorphospora rubra</name>
    <dbReference type="NCBI Taxonomy" id="338584"/>
    <lineage>
        <taxon>Bacteria</taxon>
        <taxon>Bacillati</taxon>
        <taxon>Actinomycetota</taxon>
        <taxon>Actinomycetes</taxon>
        <taxon>Micromonosporales</taxon>
        <taxon>Micromonosporaceae</taxon>
        <taxon>Polymorphospora</taxon>
    </lineage>
</organism>
<proteinExistence type="predicted"/>
<dbReference type="PANTHER" id="PTHR21240">
    <property type="entry name" value="2-AMINO-3-CARBOXYLMUCONATE-6-SEMIALDEHYDE DECARBOXYLASE"/>
    <property type="match status" value="1"/>
</dbReference>
<dbReference type="PROSITE" id="PS00482">
    <property type="entry name" value="DIHYDROOROTASE_1"/>
    <property type="match status" value="1"/>
</dbReference>
<dbReference type="Proteomes" id="UP000680866">
    <property type="component" value="Chromosome"/>
</dbReference>
<dbReference type="EMBL" id="AP023359">
    <property type="protein sequence ID" value="BCJ69708.1"/>
    <property type="molecule type" value="Genomic_DNA"/>
</dbReference>
<dbReference type="GO" id="GO:0016812">
    <property type="term" value="F:hydrolase activity, acting on carbon-nitrogen (but not peptide) bonds, in cyclic amides"/>
    <property type="evidence" value="ECO:0007669"/>
    <property type="project" value="InterPro"/>
</dbReference>
<dbReference type="GO" id="GO:0046872">
    <property type="term" value="F:metal ion binding"/>
    <property type="evidence" value="ECO:0007669"/>
    <property type="project" value="UniProtKB-KW"/>
</dbReference>
<dbReference type="Gene3D" id="3.20.20.140">
    <property type="entry name" value="Metal-dependent hydrolases"/>
    <property type="match status" value="1"/>
</dbReference>
<evidence type="ECO:0000256" key="2">
    <source>
        <dbReference type="ARBA" id="ARBA00022723"/>
    </source>
</evidence>
<protein>
    <submittedName>
        <fullName evidence="7">Amidohydrolase</fullName>
    </submittedName>
</protein>
<evidence type="ECO:0000313" key="7">
    <source>
        <dbReference type="EMBL" id="BCJ69708.1"/>
    </source>
</evidence>
<dbReference type="GO" id="GO:0005829">
    <property type="term" value="C:cytosol"/>
    <property type="evidence" value="ECO:0007669"/>
    <property type="project" value="TreeGrafter"/>
</dbReference>
<evidence type="ECO:0000256" key="3">
    <source>
        <dbReference type="ARBA" id="ARBA00022801"/>
    </source>
</evidence>
<keyword evidence="3" id="KW-0378">Hydrolase</keyword>
<dbReference type="AlphaFoldDB" id="A0A810NCV6"/>
<gene>
    <name evidence="7" type="ORF">Prubr_67290</name>
</gene>
<feature type="region of interest" description="Disordered" evidence="5">
    <location>
        <begin position="1"/>
        <end position="26"/>
    </location>
</feature>
<sequence>MTQPVIDIHAHFRQPDQPAPPPPAWVSDERRRQQIEHAEILASFDRIIEVSDAAGVDTRVLSLPAASRFTDFDTAPPQLQAIRDLNDYLAGGVRDHPGRLLGLATVDAFAGEDGAAEVRRAVDELHLSGIVVDSAKADVFLGAPETVPTLEEAARLDVPVFVHPTGTSLTPALIAQAGQLGSSYGRGLANGVALLSLIHRGLLDRIAGLRIVFTTLGIGSLGIAGTWRARGGLAADDGRWQVHFDTMGFDPQNVAYLVSVLGADRVLLGSDFPHQVDATRDRVANALDKAGLSRADQALIRGGNAAALLTRDPAALTASA</sequence>
<dbReference type="SUPFAM" id="SSF51556">
    <property type="entry name" value="Metallo-dependent hydrolases"/>
    <property type="match status" value="1"/>
</dbReference>
<evidence type="ECO:0000256" key="4">
    <source>
        <dbReference type="ARBA" id="ARBA00023239"/>
    </source>
</evidence>
<dbReference type="InterPro" id="IPR032465">
    <property type="entry name" value="ACMSD"/>
</dbReference>